<dbReference type="InterPro" id="IPR018201">
    <property type="entry name" value="Ketoacyl_synth_AS"/>
</dbReference>
<evidence type="ECO:0000313" key="10">
    <source>
        <dbReference type="EMBL" id="OJJ63687.1"/>
    </source>
</evidence>
<keyword evidence="2" id="KW-0597">Phosphoprotein</keyword>
<dbReference type="InterPro" id="IPR006162">
    <property type="entry name" value="Ppantetheine_attach_site"/>
</dbReference>
<dbReference type="InterPro" id="IPR049900">
    <property type="entry name" value="PKS_mFAS_DH"/>
</dbReference>
<gene>
    <name evidence="10" type="ORF">ASPSYDRAFT_25738</name>
</gene>
<dbReference type="InterPro" id="IPR014043">
    <property type="entry name" value="Acyl_transferase_dom"/>
</dbReference>
<sequence length="2556" mass="281309">MHEPIAVIGSACRFPGQSQTPTKLWELLLHPRDVLKEFDPERLNLHRFFHENGDTHGATDVINKSYLLDEEDIRLFDASFFGISPVEAASMDPQQRILLETVYEAFVSAGLTLHQMKGSPTGVYVGCMTDDWSAIQRRDMETLTTYAATGTASSIISNRISYVFDLHGPSETIDTACSSSLVAMHHAVTALRVGDCETAVVAGVNLILDPSRYILESKLHMLSPDARCWMWDGAANGYARGEGAAVLVLKPLRCAIRDGDAIDALIRGTGVNSGGQSAAGLTVPSAVAQRDLIRGTYRRAGLDPVRDAPQFVECHGTGTPVGDPVEARAISEAFIKFSSSSSMPDRSDTIHVGSIKTVIGHLEGCAGLAGVLKAILAIKHKTIPPNLLFNELNPEIEPYYGPLQITKEPLSWPERPAGSPMRASVNSFGFGGTNAHAIIESFAEESNINITKEHVPEEELIPAVSLFFSARSGSSLLRTIKAYIQHLRHDNPCIDLRDLSWILYSRRSTHRIRASFSGVSRDAILEKMERYVSRREAGYEPPLINQSPRILGIFTGQGAQWPAMGRKLFLHCTLFRQSIEACEAVLQALPDEDIPSWSLVDELTSTSTSTSTSSRINLAAISQPLCTAVQISLVKLLTAAGIKFDHVVGHSSGEIAAAYASGNITLEGAMQIAYYRGFHASLARGRDGEKGGMLAVGLSFDDALEFCTRPEFGEGHIQVAAVNAPRSVTISGNLGAILQAKERLEQDGVFVRQLKVDTAYHSHHMLPCAQAYLSSLLACNIQVQQQQQQQLHSAGKSPIWHSSVHGNIETELSTLSGPYWVENMVQPVLFSRAIMSALQHGGLFDLAVEIGPHPALKGPTEQIFKEVLGAAPYYTGTLKRGENDIEALGDTLAGVWMQLGPLSIDLNGFYKAFSVENTLQGYSPAKAPALIKDLPTYSWDHDRVFWRESRMSRRFRTDSDKPHELLGRRTPDDNNRELRWRNVLRQNELSWLSGHEVLGDILLPGAAYVSIAAEAGRYLAAMQKKKKHLELLEIEKVRFLRPVVVPDDKAGVETLFTVRVLEESASASEGDVQIMKAQFSYYVYPDEISGAMIHTCSGNLALHLRRISDNDTASYHNILPPKGPPPADLTPINTDDIYTMFHRIGLKYSGLFRSIDTCQRCLDYSTATGLWPGGALGVDDDAYLVHPALLDVAFQALLLARTHPNSGQVSSALLPSYIDRVRVVGSKAKPKPAAPALGDNIRAEFETWVVRQTADAVTGDLNIYDPAVDGDGGRGFLQLEGLQVRMIGELDVLHDRPIFSKTVWGADIVCRLEVTESVYGDDKVQQQQQQQILRLSEAAERMALFYGKRLVKELEESDIDREKMTWYHQRMLEAFDVHLELTRKGQHRTMKREWLEDTQATMDRLDAENPNEVELEMLKATGENLARVVRGEMHMLEVLKQDDLLDRYYMRDGGFIKINQCLARAMQQISFKFPRCNILEIGAGTGATTWSVLDAIKPAYDMYTYTDISAGFFSGAREKFTDCLNQMIFKVLDIERDPSTQGFIPHSYDVIIAANVLHATRSLESTLRNIRSLLRPGGYLLLFEVTNTQSFRLLVSFGGLSGLWLGEEENRRLYPAVSCADWDKLLGQTGFSGADTVFHDVADEDKHTLSLIVSQSVDGTFLRLQDPLTTDASEFDHPLEGPPVLLIGGKKLETSNLASQIEKYLPEPLHQSLHVIPSLDGLDSVQLQPNMDIICLHEIDEPLFTGMTARRLNLLQNMLINARVLLWVKPADKTQTPRAAMFPGIARVLENEIPQLRTQIVSLETGVRDSVTAQYLVESLLRLHELSEQDRIMQSDGDIYKQLWKQEPEVMLAATSQVLIPRVVMDNDLNEVYLASTRAVTKLADPTDTIIKAVPGASRMMLQAEHTDKAVIPCTSARTSISVKYAVHIPNNQGHGLYLVYGTQDGSRSSVIGISKCNSSLVQLGLSDIFPVDNDTEAVTTIKAITACLLSKALSMIAGSGLRVLVYEPPSESIASLITTDLMHAGARVYFVTSSPNGLADWIKIHPLASKREVGRLLPTDINLYVDCMPDGSTASQTVQACLPPTCTRWHFDSHLLKHVLNGDQVNISALLGYAYSAAKIGAVRVDESDIVPAAQLAGADLHLLSNRPYVTDWQRHDSELLKATIAPLSTQNLFHPDRTYFMVGAAGGLGLSICRWMLRNGARFIVIASRRPQIDSSLFEDAHRQGARVEVVAMDVAKKESVEDVVHNIQKTMPPVAGVCNAAMVLSDSLFLDMDVNQLNKTLAPKVDGSEHLDAVFRDSKLDFFILLSSAAAIVGNAGQSNYNCANLYMEALVEHRRARGDAASIIHIGYVSDVGYVTRNSSSQMQRQFNKLRSMPLSEIDVHHTFAQAIRTGRPGAASSSGSHNIIMGIQPPTVPLVPNQPVVWLGNPRFGHFVPYNNLGNKEHQQKAGKSGDIRKLALEAQNEEDAMAVTVAAFATKLESILQLPPRSVVENPKQPLIELGIDSLVAVEIRTWFVRELGAEVPVVKILGGDSVLQLCQIAVRGVREGGNMDS</sequence>
<feature type="region of interest" description="N-terminal hotdog fold" evidence="6">
    <location>
        <begin position="963"/>
        <end position="1107"/>
    </location>
</feature>
<dbReference type="InterPro" id="IPR050091">
    <property type="entry name" value="PKS_NRPS_Biosynth_Enz"/>
</dbReference>
<keyword evidence="5" id="KW-0511">Multifunctional enzyme</keyword>
<dbReference type="SMART" id="SM00826">
    <property type="entry name" value="PKS_DH"/>
    <property type="match status" value="1"/>
</dbReference>
<dbReference type="InterPro" id="IPR036291">
    <property type="entry name" value="NAD(P)-bd_dom_sf"/>
</dbReference>
<dbReference type="PROSITE" id="PS00606">
    <property type="entry name" value="KS3_1"/>
    <property type="match status" value="1"/>
</dbReference>
<dbReference type="PROSITE" id="PS00012">
    <property type="entry name" value="PHOSPHOPANTETHEINE"/>
    <property type="match status" value="1"/>
</dbReference>
<evidence type="ECO:0000259" key="7">
    <source>
        <dbReference type="PROSITE" id="PS50075"/>
    </source>
</evidence>
<dbReference type="EMBL" id="KV878582">
    <property type="protein sequence ID" value="OJJ63687.1"/>
    <property type="molecule type" value="Genomic_DNA"/>
</dbReference>
<evidence type="ECO:0000259" key="8">
    <source>
        <dbReference type="PROSITE" id="PS52004"/>
    </source>
</evidence>
<dbReference type="PROSITE" id="PS50075">
    <property type="entry name" value="CARRIER"/>
    <property type="match status" value="1"/>
</dbReference>
<dbReference type="SUPFAM" id="SSF47336">
    <property type="entry name" value="ACP-like"/>
    <property type="match status" value="1"/>
</dbReference>
<dbReference type="Pfam" id="PF21089">
    <property type="entry name" value="PKS_DH_N"/>
    <property type="match status" value="1"/>
</dbReference>
<dbReference type="InterPro" id="IPR057326">
    <property type="entry name" value="KR_dom"/>
</dbReference>
<dbReference type="InterPro" id="IPR001227">
    <property type="entry name" value="Ac_transferase_dom_sf"/>
</dbReference>
<dbReference type="InterPro" id="IPR016036">
    <property type="entry name" value="Malonyl_transacylase_ACP-bd"/>
</dbReference>
<evidence type="ECO:0000256" key="6">
    <source>
        <dbReference type="PROSITE-ProRule" id="PRU01363"/>
    </source>
</evidence>
<dbReference type="SUPFAM" id="SSF53335">
    <property type="entry name" value="S-adenosyl-L-methionine-dependent methyltransferases"/>
    <property type="match status" value="1"/>
</dbReference>
<dbReference type="InterPro" id="IPR029063">
    <property type="entry name" value="SAM-dependent_MTases_sf"/>
</dbReference>
<dbReference type="RefSeq" id="XP_040707493.1">
    <property type="nucleotide sequence ID" value="XM_040844199.1"/>
</dbReference>
<evidence type="ECO:0000313" key="11">
    <source>
        <dbReference type="Proteomes" id="UP000184356"/>
    </source>
</evidence>
<dbReference type="SUPFAM" id="SSF51735">
    <property type="entry name" value="NAD(P)-binding Rossmann-fold domains"/>
    <property type="match status" value="1"/>
</dbReference>
<dbReference type="InterPro" id="IPR014030">
    <property type="entry name" value="Ketoacyl_synth_N"/>
</dbReference>
<dbReference type="Gene3D" id="1.10.1200.10">
    <property type="entry name" value="ACP-like"/>
    <property type="match status" value="1"/>
</dbReference>
<keyword evidence="4" id="KW-0808">Transferase</keyword>
<dbReference type="Pfam" id="PF08242">
    <property type="entry name" value="Methyltransf_12"/>
    <property type="match status" value="1"/>
</dbReference>
<feature type="region of interest" description="C-terminal hotdog fold" evidence="6">
    <location>
        <begin position="1129"/>
        <end position="1293"/>
    </location>
</feature>
<dbReference type="SUPFAM" id="SSF55048">
    <property type="entry name" value="Probable ACP-binding domain of malonyl-CoA ACP transacylase"/>
    <property type="match status" value="1"/>
</dbReference>
<dbReference type="InterPro" id="IPR036736">
    <property type="entry name" value="ACP-like_sf"/>
</dbReference>
<dbReference type="Gene3D" id="3.40.50.150">
    <property type="entry name" value="Vaccinia Virus protein VP39"/>
    <property type="match status" value="1"/>
</dbReference>
<evidence type="ECO:0000256" key="3">
    <source>
        <dbReference type="ARBA" id="ARBA00022603"/>
    </source>
</evidence>
<dbReference type="GO" id="GO:0004315">
    <property type="term" value="F:3-oxoacyl-[acyl-carrier-protein] synthase activity"/>
    <property type="evidence" value="ECO:0007669"/>
    <property type="project" value="InterPro"/>
</dbReference>
<feature type="domain" description="Ketosynthase family 3 (KS3)" evidence="8">
    <location>
        <begin position="2"/>
        <end position="441"/>
    </location>
</feature>
<dbReference type="CDD" id="cd00833">
    <property type="entry name" value="PKS"/>
    <property type="match status" value="1"/>
</dbReference>
<protein>
    <submittedName>
        <fullName evidence="10">Uncharacterized protein</fullName>
    </submittedName>
</protein>
<evidence type="ECO:0000256" key="5">
    <source>
        <dbReference type="ARBA" id="ARBA00023268"/>
    </source>
</evidence>
<dbReference type="Pfam" id="PF02801">
    <property type="entry name" value="Ketoacyl-synt_C"/>
    <property type="match status" value="1"/>
</dbReference>
<accession>A0A1L9TW69</accession>
<dbReference type="PANTHER" id="PTHR43775">
    <property type="entry name" value="FATTY ACID SYNTHASE"/>
    <property type="match status" value="1"/>
</dbReference>
<feature type="active site" description="Proton donor; for dehydratase activity" evidence="6">
    <location>
        <position position="1191"/>
    </location>
</feature>
<dbReference type="Pfam" id="PF00698">
    <property type="entry name" value="Acyl_transf_1"/>
    <property type="match status" value="1"/>
</dbReference>
<dbReference type="GO" id="GO:0006633">
    <property type="term" value="P:fatty acid biosynthetic process"/>
    <property type="evidence" value="ECO:0007669"/>
    <property type="project" value="InterPro"/>
</dbReference>
<keyword evidence="1" id="KW-0596">Phosphopantetheine</keyword>
<dbReference type="PANTHER" id="PTHR43775:SF20">
    <property type="entry name" value="HYBRID PKS-NRPS SYNTHETASE APDA"/>
    <property type="match status" value="1"/>
</dbReference>
<dbReference type="InterPro" id="IPR049552">
    <property type="entry name" value="PKS_DH_N"/>
</dbReference>
<dbReference type="InterPro" id="IPR020807">
    <property type="entry name" value="PKS_DH"/>
</dbReference>
<dbReference type="InterPro" id="IPR042104">
    <property type="entry name" value="PKS_dehydratase_sf"/>
</dbReference>
<dbReference type="Proteomes" id="UP000184356">
    <property type="component" value="Unassembled WGS sequence"/>
</dbReference>
<proteinExistence type="predicted"/>
<feature type="domain" description="PKS/mFAS DH" evidence="9">
    <location>
        <begin position="963"/>
        <end position="1293"/>
    </location>
</feature>
<dbReference type="GO" id="GO:0031177">
    <property type="term" value="F:phosphopantetheine binding"/>
    <property type="evidence" value="ECO:0007669"/>
    <property type="project" value="InterPro"/>
</dbReference>
<dbReference type="InterPro" id="IPR032821">
    <property type="entry name" value="PKS_assoc"/>
</dbReference>
<dbReference type="GeneID" id="63760272"/>
<dbReference type="InterPro" id="IPR013968">
    <property type="entry name" value="PKS_KR"/>
</dbReference>
<dbReference type="OrthoDB" id="329835at2759"/>
<dbReference type="SMART" id="SM00825">
    <property type="entry name" value="PKS_KS"/>
    <property type="match status" value="1"/>
</dbReference>
<keyword evidence="11" id="KW-1185">Reference proteome</keyword>
<dbReference type="STRING" id="1036612.A0A1L9TW69"/>
<dbReference type="InterPro" id="IPR014031">
    <property type="entry name" value="Ketoacyl_synth_C"/>
</dbReference>
<dbReference type="CDD" id="cd02440">
    <property type="entry name" value="AdoMet_MTases"/>
    <property type="match status" value="1"/>
</dbReference>
<dbReference type="Gene3D" id="3.40.366.10">
    <property type="entry name" value="Malonyl-Coenzyme A Acyl Carrier Protein, domain 2"/>
    <property type="match status" value="1"/>
</dbReference>
<dbReference type="InterPro" id="IPR016039">
    <property type="entry name" value="Thiolase-like"/>
</dbReference>
<reference evidence="11" key="1">
    <citation type="journal article" date="2017" name="Genome Biol.">
        <title>Comparative genomics reveals high biological diversity and specific adaptations in the industrially and medically important fungal genus Aspergillus.</title>
        <authorList>
            <person name="de Vries R.P."/>
            <person name="Riley R."/>
            <person name="Wiebenga A."/>
            <person name="Aguilar-Osorio G."/>
            <person name="Amillis S."/>
            <person name="Uchima C.A."/>
            <person name="Anderluh G."/>
            <person name="Asadollahi M."/>
            <person name="Askin M."/>
            <person name="Barry K."/>
            <person name="Battaglia E."/>
            <person name="Bayram O."/>
            <person name="Benocci T."/>
            <person name="Braus-Stromeyer S.A."/>
            <person name="Caldana C."/>
            <person name="Canovas D."/>
            <person name="Cerqueira G.C."/>
            <person name="Chen F."/>
            <person name="Chen W."/>
            <person name="Choi C."/>
            <person name="Clum A."/>
            <person name="Dos Santos R.A."/>
            <person name="Damasio A.R."/>
            <person name="Diallinas G."/>
            <person name="Emri T."/>
            <person name="Fekete E."/>
            <person name="Flipphi M."/>
            <person name="Freyberg S."/>
            <person name="Gallo A."/>
            <person name="Gournas C."/>
            <person name="Habgood R."/>
            <person name="Hainaut M."/>
            <person name="Harispe M.L."/>
            <person name="Henrissat B."/>
            <person name="Hilden K.S."/>
            <person name="Hope R."/>
            <person name="Hossain A."/>
            <person name="Karabika E."/>
            <person name="Karaffa L."/>
            <person name="Karanyi Z."/>
            <person name="Krasevec N."/>
            <person name="Kuo A."/>
            <person name="Kusch H."/>
            <person name="LaButti K."/>
            <person name="Lagendijk E.L."/>
            <person name="Lapidus A."/>
            <person name="Levasseur A."/>
            <person name="Lindquist E."/>
            <person name="Lipzen A."/>
            <person name="Logrieco A.F."/>
            <person name="MacCabe A."/>
            <person name="Maekelae M.R."/>
            <person name="Malavazi I."/>
            <person name="Melin P."/>
            <person name="Meyer V."/>
            <person name="Mielnichuk N."/>
            <person name="Miskei M."/>
            <person name="Molnar A.P."/>
            <person name="Mule G."/>
            <person name="Ngan C.Y."/>
            <person name="Orejas M."/>
            <person name="Orosz E."/>
            <person name="Ouedraogo J.P."/>
            <person name="Overkamp K.M."/>
            <person name="Park H.-S."/>
            <person name="Perrone G."/>
            <person name="Piumi F."/>
            <person name="Punt P.J."/>
            <person name="Ram A.F."/>
            <person name="Ramon A."/>
            <person name="Rauscher S."/>
            <person name="Record E."/>
            <person name="Riano-Pachon D.M."/>
            <person name="Robert V."/>
            <person name="Roehrig J."/>
            <person name="Ruller R."/>
            <person name="Salamov A."/>
            <person name="Salih N.S."/>
            <person name="Samson R.A."/>
            <person name="Sandor E."/>
            <person name="Sanguinetti M."/>
            <person name="Schuetze T."/>
            <person name="Sepcic K."/>
            <person name="Shelest E."/>
            <person name="Sherlock G."/>
            <person name="Sophianopoulou V."/>
            <person name="Squina F.M."/>
            <person name="Sun H."/>
            <person name="Susca A."/>
            <person name="Todd R.B."/>
            <person name="Tsang A."/>
            <person name="Unkles S.E."/>
            <person name="van de Wiele N."/>
            <person name="van Rossen-Uffink D."/>
            <person name="Oliveira J.V."/>
            <person name="Vesth T.C."/>
            <person name="Visser J."/>
            <person name="Yu J.-H."/>
            <person name="Zhou M."/>
            <person name="Andersen M.R."/>
            <person name="Archer D.B."/>
            <person name="Baker S.E."/>
            <person name="Benoit I."/>
            <person name="Brakhage A.A."/>
            <person name="Braus G.H."/>
            <person name="Fischer R."/>
            <person name="Frisvad J.C."/>
            <person name="Goldman G.H."/>
            <person name="Houbraken J."/>
            <person name="Oakley B."/>
            <person name="Pocsi I."/>
            <person name="Scazzocchio C."/>
            <person name="Seiboth B."/>
            <person name="vanKuyk P.A."/>
            <person name="Wortman J."/>
            <person name="Dyer P.S."/>
            <person name="Grigoriev I.V."/>
        </authorList>
    </citation>
    <scope>NUCLEOTIDE SEQUENCE [LARGE SCALE GENOMIC DNA]</scope>
    <source>
        <strain evidence="11">CBS 593.65</strain>
    </source>
</reference>
<evidence type="ECO:0000259" key="9">
    <source>
        <dbReference type="PROSITE" id="PS52019"/>
    </source>
</evidence>
<feature type="active site" description="Proton acceptor; for dehydratase activity" evidence="6">
    <location>
        <position position="995"/>
    </location>
</feature>
<keyword evidence="3" id="KW-0489">Methyltransferase</keyword>
<dbReference type="PROSITE" id="PS52019">
    <property type="entry name" value="PKS_MFAS_DH"/>
    <property type="match status" value="1"/>
</dbReference>
<dbReference type="Pfam" id="PF08659">
    <property type="entry name" value="KR"/>
    <property type="match status" value="1"/>
</dbReference>
<dbReference type="GO" id="GO:0032259">
    <property type="term" value="P:methylation"/>
    <property type="evidence" value="ECO:0007669"/>
    <property type="project" value="UniProtKB-KW"/>
</dbReference>
<dbReference type="GO" id="GO:0004312">
    <property type="term" value="F:fatty acid synthase activity"/>
    <property type="evidence" value="ECO:0007669"/>
    <property type="project" value="TreeGrafter"/>
</dbReference>
<dbReference type="Gene3D" id="3.40.50.720">
    <property type="entry name" value="NAD(P)-binding Rossmann-like Domain"/>
    <property type="match status" value="1"/>
</dbReference>
<dbReference type="GO" id="GO:0044550">
    <property type="term" value="P:secondary metabolite biosynthetic process"/>
    <property type="evidence" value="ECO:0007669"/>
    <property type="project" value="TreeGrafter"/>
</dbReference>
<dbReference type="InterPro" id="IPR009081">
    <property type="entry name" value="PP-bd_ACP"/>
</dbReference>
<dbReference type="Pfam" id="PF00550">
    <property type="entry name" value="PP-binding"/>
    <property type="match status" value="1"/>
</dbReference>
<dbReference type="Gene3D" id="3.30.70.3290">
    <property type="match status" value="1"/>
</dbReference>
<feature type="domain" description="Carrier" evidence="7">
    <location>
        <begin position="2469"/>
        <end position="2548"/>
    </location>
</feature>
<evidence type="ECO:0000256" key="1">
    <source>
        <dbReference type="ARBA" id="ARBA00022450"/>
    </source>
</evidence>
<dbReference type="Gene3D" id="3.10.129.110">
    <property type="entry name" value="Polyketide synthase dehydratase"/>
    <property type="match status" value="1"/>
</dbReference>
<dbReference type="InterPro" id="IPR020841">
    <property type="entry name" value="PKS_Beta-ketoAc_synthase_dom"/>
</dbReference>
<dbReference type="InterPro" id="IPR049551">
    <property type="entry name" value="PKS_DH_C"/>
</dbReference>
<name>A0A1L9TW69_9EURO</name>
<dbReference type="Pfam" id="PF14765">
    <property type="entry name" value="PS-DH"/>
    <property type="match status" value="1"/>
</dbReference>
<evidence type="ECO:0000256" key="2">
    <source>
        <dbReference type="ARBA" id="ARBA00022553"/>
    </source>
</evidence>
<dbReference type="PROSITE" id="PS52004">
    <property type="entry name" value="KS3_2"/>
    <property type="match status" value="1"/>
</dbReference>
<dbReference type="InterPro" id="IPR013217">
    <property type="entry name" value="Methyltransf_12"/>
</dbReference>
<dbReference type="SMART" id="SM00823">
    <property type="entry name" value="PKS_PP"/>
    <property type="match status" value="1"/>
</dbReference>
<dbReference type="InterPro" id="IPR020806">
    <property type="entry name" value="PKS_PP-bd"/>
</dbReference>
<dbReference type="Gene3D" id="3.40.47.10">
    <property type="match status" value="1"/>
</dbReference>
<dbReference type="GO" id="GO:0008168">
    <property type="term" value="F:methyltransferase activity"/>
    <property type="evidence" value="ECO:0007669"/>
    <property type="project" value="UniProtKB-KW"/>
</dbReference>
<dbReference type="SUPFAM" id="SSF53901">
    <property type="entry name" value="Thiolase-like"/>
    <property type="match status" value="1"/>
</dbReference>
<dbReference type="VEuPathDB" id="FungiDB:ASPSYDRAFT_25738"/>
<evidence type="ECO:0000256" key="4">
    <source>
        <dbReference type="ARBA" id="ARBA00022679"/>
    </source>
</evidence>
<dbReference type="Pfam" id="PF16197">
    <property type="entry name" value="KAsynt_C_assoc"/>
    <property type="match status" value="1"/>
</dbReference>
<dbReference type="Pfam" id="PF00109">
    <property type="entry name" value="ketoacyl-synt"/>
    <property type="match status" value="1"/>
</dbReference>
<organism evidence="10 11">
    <name type="scientific">Aspergillus sydowii CBS 593.65</name>
    <dbReference type="NCBI Taxonomy" id="1036612"/>
    <lineage>
        <taxon>Eukaryota</taxon>
        <taxon>Fungi</taxon>
        <taxon>Dikarya</taxon>
        <taxon>Ascomycota</taxon>
        <taxon>Pezizomycotina</taxon>
        <taxon>Eurotiomycetes</taxon>
        <taxon>Eurotiomycetidae</taxon>
        <taxon>Eurotiales</taxon>
        <taxon>Aspergillaceae</taxon>
        <taxon>Aspergillus</taxon>
        <taxon>Aspergillus subgen. Nidulantes</taxon>
    </lineage>
</organism>
<dbReference type="SUPFAM" id="SSF52151">
    <property type="entry name" value="FabD/lysophospholipase-like"/>
    <property type="match status" value="1"/>
</dbReference>
<dbReference type="InterPro" id="IPR016035">
    <property type="entry name" value="Acyl_Trfase/lysoPLipase"/>
</dbReference>
<dbReference type="SMART" id="SM00827">
    <property type="entry name" value="PKS_AT"/>
    <property type="match status" value="1"/>
</dbReference>
<dbReference type="SMART" id="SM00822">
    <property type="entry name" value="PKS_KR"/>
    <property type="match status" value="1"/>
</dbReference>